<dbReference type="Pfam" id="PF00628">
    <property type="entry name" value="PHD"/>
    <property type="match status" value="1"/>
</dbReference>
<feature type="region of interest" description="Disordered" evidence="5">
    <location>
        <begin position="60"/>
        <end position="89"/>
    </location>
</feature>
<keyword evidence="2" id="KW-0863">Zinc-finger</keyword>
<gene>
    <name evidence="8" type="ORF">ABMA27_016996</name>
</gene>
<evidence type="ECO:0000256" key="4">
    <source>
        <dbReference type="SAM" id="Coils"/>
    </source>
</evidence>
<dbReference type="Gene3D" id="3.30.40.10">
    <property type="entry name" value="Zinc/RING finger domain, C3HC4 (zinc finger)"/>
    <property type="match status" value="1"/>
</dbReference>
<feature type="domain" description="PHD-type" evidence="6">
    <location>
        <begin position="8"/>
        <end position="53"/>
    </location>
</feature>
<evidence type="ECO:0008006" key="10">
    <source>
        <dbReference type="Google" id="ProtNLM"/>
    </source>
</evidence>
<evidence type="ECO:0000313" key="8">
    <source>
        <dbReference type="EMBL" id="KAL0852567.1"/>
    </source>
</evidence>
<evidence type="ECO:0000256" key="1">
    <source>
        <dbReference type="ARBA" id="ARBA00022723"/>
    </source>
</evidence>
<dbReference type="Proteomes" id="UP001549920">
    <property type="component" value="Unassembled WGS sequence"/>
</dbReference>
<dbReference type="EMBL" id="JBEUOH010000059">
    <property type="protein sequence ID" value="KAL0852567.1"/>
    <property type="molecule type" value="Genomic_DNA"/>
</dbReference>
<keyword evidence="3" id="KW-0862">Zinc</keyword>
<comment type="caution">
    <text evidence="8">The sequence shown here is derived from an EMBL/GenBank/DDBJ whole genome shotgun (WGS) entry which is preliminary data.</text>
</comment>
<keyword evidence="4" id="KW-0175">Coiled coil</keyword>
<dbReference type="SUPFAM" id="SSF57903">
    <property type="entry name" value="FYVE/PHD zinc finger"/>
    <property type="match status" value="1"/>
</dbReference>
<evidence type="ECO:0000256" key="5">
    <source>
        <dbReference type="SAM" id="MobiDB-lite"/>
    </source>
</evidence>
<protein>
    <recommendedName>
        <fullName evidence="10">PHD-type domain-containing protein</fullName>
    </recommendedName>
</protein>
<reference evidence="8 9" key="1">
    <citation type="submission" date="2024-06" db="EMBL/GenBank/DDBJ databases">
        <title>A chromosome-level genome assembly of beet webworm, Loxostege sticticalis.</title>
        <authorList>
            <person name="Zhang Y."/>
        </authorList>
    </citation>
    <scope>NUCLEOTIDE SEQUENCE [LARGE SCALE GENOMIC DNA]</scope>
    <source>
        <strain evidence="8">AQ026</strain>
        <tissue evidence="8">Whole body</tissue>
    </source>
</reference>
<dbReference type="InterPro" id="IPR011011">
    <property type="entry name" value="Znf_FYVE_PHD"/>
</dbReference>
<feature type="domain" description="FP protein C-terminal" evidence="7">
    <location>
        <begin position="299"/>
        <end position="351"/>
    </location>
</feature>
<accession>A0ABR3GZD6</accession>
<name>A0ABR3GZD6_LOXSC</name>
<dbReference type="InterPro" id="IPR019787">
    <property type="entry name" value="Znf_PHD-finger"/>
</dbReference>
<keyword evidence="1" id="KW-0479">Metal-binding</keyword>
<dbReference type="Pfam" id="PF25298">
    <property type="entry name" value="Baculo_FP_2nd"/>
    <property type="match status" value="1"/>
</dbReference>
<organism evidence="8 9">
    <name type="scientific">Loxostege sticticalis</name>
    <name type="common">Beet webworm moth</name>
    <dbReference type="NCBI Taxonomy" id="481309"/>
    <lineage>
        <taxon>Eukaryota</taxon>
        <taxon>Metazoa</taxon>
        <taxon>Ecdysozoa</taxon>
        <taxon>Arthropoda</taxon>
        <taxon>Hexapoda</taxon>
        <taxon>Insecta</taxon>
        <taxon>Pterygota</taxon>
        <taxon>Neoptera</taxon>
        <taxon>Endopterygota</taxon>
        <taxon>Lepidoptera</taxon>
        <taxon>Glossata</taxon>
        <taxon>Ditrysia</taxon>
        <taxon>Pyraloidea</taxon>
        <taxon>Crambidae</taxon>
        <taxon>Pyraustinae</taxon>
        <taxon>Loxostege</taxon>
    </lineage>
</organism>
<sequence>MATRQWGCCTNVNEDNGDRYTLCSICEKAYHSICLALPDDEIISAVDWICPSCKIKLPRASKDDDTPTRNVSNSRGSKRPALNSPPEMCQTSVTRDDLRNIVQEITQAQSDSMLAKINSNLVSIIGRELKPLKSDISELKASMSFISDQYDILLSEHKEMKDTVNALHSENSKLQAAVAELSSRVNTLEQSARANNIEIQCVPESKNENVINIVRDLGKAIACDIADKEILSCTRIAKINRSNPRPRSIVVQVSSPRIRDQFIASSIKYNKANPQNKLNSSLLGFTGKITPIYVTEHLSPANKALHASTRLKAKEKHYKYVWVRNGKILTRKNDESEYIVVKSISDLDRLV</sequence>
<keyword evidence="9" id="KW-1185">Reference proteome</keyword>
<dbReference type="InterPro" id="IPR057251">
    <property type="entry name" value="FP_C"/>
</dbReference>
<evidence type="ECO:0000259" key="6">
    <source>
        <dbReference type="Pfam" id="PF00628"/>
    </source>
</evidence>
<evidence type="ECO:0000259" key="7">
    <source>
        <dbReference type="Pfam" id="PF25298"/>
    </source>
</evidence>
<evidence type="ECO:0000313" key="9">
    <source>
        <dbReference type="Proteomes" id="UP001549920"/>
    </source>
</evidence>
<proteinExistence type="predicted"/>
<evidence type="ECO:0000256" key="2">
    <source>
        <dbReference type="ARBA" id="ARBA00022771"/>
    </source>
</evidence>
<feature type="coiled-coil region" evidence="4">
    <location>
        <begin position="157"/>
        <end position="191"/>
    </location>
</feature>
<dbReference type="InterPro" id="IPR013083">
    <property type="entry name" value="Znf_RING/FYVE/PHD"/>
</dbReference>
<evidence type="ECO:0000256" key="3">
    <source>
        <dbReference type="ARBA" id="ARBA00022833"/>
    </source>
</evidence>